<evidence type="ECO:0000256" key="1">
    <source>
        <dbReference type="ARBA" id="ARBA00023125"/>
    </source>
</evidence>
<dbReference type="InterPro" id="IPR001387">
    <property type="entry name" value="Cro/C1-type_HTH"/>
</dbReference>
<proteinExistence type="predicted"/>
<dbReference type="PROSITE" id="PS50943">
    <property type="entry name" value="HTH_CROC1"/>
    <property type="match status" value="1"/>
</dbReference>
<evidence type="ECO:0000259" key="2">
    <source>
        <dbReference type="PROSITE" id="PS50943"/>
    </source>
</evidence>
<dbReference type="EMBL" id="DXCD01000060">
    <property type="protein sequence ID" value="HIZ12722.1"/>
    <property type="molecule type" value="Genomic_DNA"/>
</dbReference>
<dbReference type="AlphaFoldDB" id="A0A9D2IJQ8"/>
<dbReference type="SUPFAM" id="SSF47413">
    <property type="entry name" value="lambda repressor-like DNA-binding domains"/>
    <property type="match status" value="1"/>
</dbReference>
<dbReference type="InterPro" id="IPR010982">
    <property type="entry name" value="Lambda_DNA-bd_dom_sf"/>
</dbReference>
<dbReference type="SMART" id="SM00530">
    <property type="entry name" value="HTH_XRE"/>
    <property type="match status" value="1"/>
</dbReference>
<reference evidence="3" key="1">
    <citation type="journal article" date="2021" name="PeerJ">
        <title>Extensive microbial diversity within the chicken gut microbiome revealed by metagenomics and culture.</title>
        <authorList>
            <person name="Gilroy R."/>
            <person name="Ravi A."/>
            <person name="Getino M."/>
            <person name="Pursley I."/>
            <person name="Horton D.L."/>
            <person name="Alikhan N.F."/>
            <person name="Baker D."/>
            <person name="Gharbi K."/>
            <person name="Hall N."/>
            <person name="Watson M."/>
            <person name="Adriaenssens E.M."/>
            <person name="Foster-Nyarko E."/>
            <person name="Jarju S."/>
            <person name="Secka A."/>
            <person name="Antonio M."/>
            <person name="Oren A."/>
            <person name="Chaudhuri R.R."/>
            <person name="La Ragione R."/>
            <person name="Hildebrand F."/>
            <person name="Pallen M.J."/>
        </authorList>
    </citation>
    <scope>NUCLEOTIDE SEQUENCE</scope>
    <source>
        <strain evidence="3">ChiGjej1B1-13045</strain>
    </source>
</reference>
<feature type="domain" description="HTH cro/C1-type" evidence="2">
    <location>
        <begin position="7"/>
        <end position="61"/>
    </location>
</feature>
<reference evidence="3" key="2">
    <citation type="submission" date="2021-04" db="EMBL/GenBank/DDBJ databases">
        <authorList>
            <person name="Gilroy R."/>
        </authorList>
    </citation>
    <scope>NUCLEOTIDE SEQUENCE</scope>
    <source>
        <strain evidence="3">ChiGjej1B1-13045</strain>
    </source>
</reference>
<comment type="caution">
    <text evidence="3">The sequence shown here is derived from an EMBL/GenBank/DDBJ whole genome shotgun (WGS) entry which is preliminary data.</text>
</comment>
<dbReference type="GO" id="GO:0003677">
    <property type="term" value="F:DNA binding"/>
    <property type="evidence" value="ECO:0007669"/>
    <property type="project" value="UniProtKB-KW"/>
</dbReference>
<organism evidence="3 4">
    <name type="scientific">Candidatus Mediterraneibacter stercorigallinarum</name>
    <dbReference type="NCBI Taxonomy" id="2838686"/>
    <lineage>
        <taxon>Bacteria</taxon>
        <taxon>Bacillati</taxon>
        <taxon>Bacillota</taxon>
        <taxon>Clostridia</taxon>
        <taxon>Lachnospirales</taxon>
        <taxon>Lachnospiraceae</taxon>
        <taxon>Mediterraneibacter</taxon>
    </lineage>
</organism>
<evidence type="ECO:0000313" key="3">
    <source>
        <dbReference type="EMBL" id="HIZ12722.1"/>
    </source>
</evidence>
<accession>A0A9D2IJQ8</accession>
<dbReference type="InterPro" id="IPR011990">
    <property type="entry name" value="TPR-like_helical_dom_sf"/>
</dbReference>
<dbReference type="SUPFAM" id="SSF48452">
    <property type="entry name" value="TPR-like"/>
    <property type="match status" value="1"/>
</dbReference>
<dbReference type="Gene3D" id="1.10.260.40">
    <property type="entry name" value="lambda repressor-like DNA-binding domains"/>
    <property type="match status" value="1"/>
</dbReference>
<dbReference type="PANTHER" id="PTHR46558">
    <property type="entry name" value="TRACRIPTIONAL REGULATORY PROTEIN-RELATED-RELATED"/>
    <property type="match status" value="1"/>
</dbReference>
<dbReference type="Proteomes" id="UP000824017">
    <property type="component" value="Unassembled WGS sequence"/>
</dbReference>
<dbReference type="PANTHER" id="PTHR46558:SF11">
    <property type="entry name" value="HTH-TYPE TRANSCRIPTIONAL REGULATOR XRE"/>
    <property type="match status" value="1"/>
</dbReference>
<name>A0A9D2IJQ8_9FIRM</name>
<keyword evidence="1" id="KW-0238">DNA-binding</keyword>
<protein>
    <submittedName>
        <fullName evidence="3">Helix-turn-helix domain-containing protein</fullName>
    </submittedName>
</protein>
<dbReference type="Pfam" id="PF01381">
    <property type="entry name" value="HTH_3"/>
    <property type="match status" value="1"/>
</dbReference>
<dbReference type="CDD" id="cd00093">
    <property type="entry name" value="HTH_XRE"/>
    <property type="match status" value="1"/>
</dbReference>
<sequence>MQIGETIRKYRKERNMTQEEMAKRLGVTPPAVNKWENGNSYPDILLLAPIARLLDISVDTLLSFKEELTAEEIKQIIAEVDSRFQNSTYEETFDFIKKTLERYPNCEQLTWQLALMLDAHRLLKEVQDTDKYDLFITECYTRALESKNEDVRYSAAESLYNLYLRKEQYEEAEKYLEYFSKQNPERKRRQAVIYGKTGRKQEAYKAYEELLFADYQILSAVFNSLYMLALQEEDMEKAHYYVGKQEALARLFEMGEYYEIMGRLELAAVEKDEATVADTAEKMLSSIQGIRNFTESPLYGHVVFKNTESDLFTGDKMKQNLIKMFKEDEAFRFMNDNARWREILEEN</sequence>
<gene>
    <name evidence="3" type="ORF">H9817_02175</name>
</gene>
<evidence type="ECO:0000313" key="4">
    <source>
        <dbReference type="Proteomes" id="UP000824017"/>
    </source>
</evidence>
<dbReference type="Gene3D" id="1.25.40.10">
    <property type="entry name" value="Tetratricopeptide repeat domain"/>
    <property type="match status" value="1"/>
</dbReference>